<evidence type="ECO:0000313" key="2">
    <source>
        <dbReference type="Proteomes" id="UP001140091"/>
    </source>
</evidence>
<keyword evidence="2" id="KW-1185">Reference proteome</keyword>
<dbReference type="Proteomes" id="UP001140091">
    <property type="component" value="Unassembled WGS sequence"/>
</dbReference>
<evidence type="ECO:0000313" key="1">
    <source>
        <dbReference type="EMBL" id="KAJ2924569.1"/>
    </source>
</evidence>
<feature type="non-terminal residue" evidence="1">
    <location>
        <position position="575"/>
    </location>
</feature>
<organism evidence="1 2">
    <name type="scientific">Candolleomyces eurysporus</name>
    <dbReference type="NCBI Taxonomy" id="2828524"/>
    <lineage>
        <taxon>Eukaryota</taxon>
        <taxon>Fungi</taxon>
        <taxon>Dikarya</taxon>
        <taxon>Basidiomycota</taxon>
        <taxon>Agaricomycotina</taxon>
        <taxon>Agaricomycetes</taxon>
        <taxon>Agaricomycetidae</taxon>
        <taxon>Agaricales</taxon>
        <taxon>Agaricineae</taxon>
        <taxon>Psathyrellaceae</taxon>
        <taxon>Candolleomyces</taxon>
    </lineage>
</organism>
<proteinExistence type="predicted"/>
<protein>
    <submittedName>
        <fullName evidence="1">Uncharacterized protein</fullName>
    </submittedName>
</protein>
<reference evidence="1" key="1">
    <citation type="submission" date="2022-06" db="EMBL/GenBank/DDBJ databases">
        <title>Genome Sequence of Candolleomyces eurysporus.</title>
        <authorList>
            <person name="Buettner E."/>
        </authorList>
    </citation>
    <scope>NUCLEOTIDE SEQUENCE</scope>
    <source>
        <strain evidence="1">VTCC 930004</strain>
    </source>
</reference>
<sequence length="575" mass="65018">MSKYADPFLFTRLLSLEVLEQEILSLRDEQQLLSQSPVPPTASALKKAWASIHKAALTLDADTLGSGAIGAVQTIMTEGPQAMNDVVRRSSALRHDRATLIKACSRLHLWVDKDVRSQAESVVHGVYEGDDDCWLARLSDDVMHMMVARVEEREFHPSAYGLAWDVDEVVVTNPFHRRYMSRTDEGTKKAVVCTVVNVVRGWLELDGYVKTRKAWFASAVEAVLGEEAISMDYVWRMYLRFKPTHVIEGDSAGREATFDDMQPFLERLRSHRVNDENSREGRMFAIYKQLARQEIDPGTVVRYLPAVSARWGAFRGMIVHAINYESGTLSTPEHRFITRLKASPEMLHPFRERTPGRIRSIADIYGGGATTSVSTVFSGMVWRGLTRGASVTIEGGTKFNSLQEALDAIKRCVKDSKLMETMTQCARVYWKHLEQRRWPAFAASKPTFEECYQHLRPTGPFEHKLYPRLGKAGTFDLAGDLAYAGVCEWPDWSDVARHIVQMNAGSMKALRDLGLLDGSKNGVEEKRLQVQQALRDIHHLVEDVLEEELGDRIALRPIELEHMIRTFSSVSAYME</sequence>
<dbReference type="OrthoDB" id="2934473at2759"/>
<dbReference type="AlphaFoldDB" id="A0A9W8J1G7"/>
<gene>
    <name evidence="1" type="ORF">H1R20_g12522</name>
</gene>
<dbReference type="EMBL" id="JANBPK010001214">
    <property type="protein sequence ID" value="KAJ2924569.1"/>
    <property type="molecule type" value="Genomic_DNA"/>
</dbReference>
<comment type="caution">
    <text evidence="1">The sequence shown here is derived from an EMBL/GenBank/DDBJ whole genome shotgun (WGS) entry which is preliminary data.</text>
</comment>
<name>A0A9W8J1G7_9AGAR</name>
<accession>A0A9W8J1G7</accession>